<keyword evidence="5" id="KW-1185">Reference proteome</keyword>
<feature type="region of interest" description="Disordered" evidence="2">
    <location>
        <begin position="742"/>
        <end position="774"/>
    </location>
</feature>
<dbReference type="AlphaFoldDB" id="V4LAZ7"/>
<organism evidence="4 5">
    <name type="scientific">Eutrema salsugineum</name>
    <name type="common">Saltwater cress</name>
    <name type="synonym">Sisymbrium salsugineum</name>
    <dbReference type="NCBI Taxonomy" id="72664"/>
    <lineage>
        <taxon>Eukaryota</taxon>
        <taxon>Viridiplantae</taxon>
        <taxon>Streptophyta</taxon>
        <taxon>Embryophyta</taxon>
        <taxon>Tracheophyta</taxon>
        <taxon>Spermatophyta</taxon>
        <taxon>Magnoliopsida</taxon>
        <taxon>eudicotyledons</taxon>
        <taxon>Gunneridae</taxon>
        <taxon>Pentapetalae</taxon>
        <taxon>rosids</taxon>
        <taxon>malvids</taxon>
        <taxon>Brassicales</taxon>
        <taxon>Brassicaceae</taxon>
        <taxon>Eutremeae</taxon>
        <taxon>Eutrema</taxon>
    </lineage>
</organism>
<dbReference type="Pfam" id="PF01107">
    <property type="entry name" value="MP"/>
    <property type="match status" value="1"/>
</dbReference>
<feature type="compositionally biased region" description="Basic and acidic residues" evidence="2">
    <location>
        <begin position="745"/>
        <end position="764"/>
    </location>
</feature>
<accession>V4LAZ7</accession>
<proteinExistence type="predicted"/>
<dbReference type="Gramene" id="ESQ39527">
    <property type="protein sequence ID" value="ESQ39527"/>
    <property type="gene ID" value="EUTSA_v10001103mg"/>
</dbReference>
<feature type="region of interest" description="Disordered" evidence="2">
    <location>
        <begin position="630"/>
        <end position="673"/>
    </location>
</feature>
<dbReference type="InterPro" id="IPR053098">
    <property type="entry name" value="Petuviruses_polyprotein"/>
</dbReference>
<dbReference type="Proteomes" id="UP000030689">
    <property type="component" value="Unassembled WGS sequence"/>
</dbReference>
<dbReference type="Pfam" id="PF00098">
    <property type="entry name" value="zf-CCHC"/>
    <property type="match status" value="1"/>
</dbReference>
<evidence type="ECO:0000256" key="1">
    <source>
        <dbReference type="PROSITE-ProRule" id="PRU00047"/>
    </source>
</evidence>
<protein>
    <recommendedName>
        <fullName evidence="3">CCHC-type domain-containing protein</fullName>
    </recommendedName>
</protein>
<evidence type="ECO:0000313" key="5">
    <source>
        <dbReference type="Proteomes" id="UP000030689"/>
    </source>
</evidence>
<dbReference type="InterPro" id="IPR028919">
    <property type="entry name" value="Viral_movement"/>
</dbReference>
<feature type="region of interest" description="Disordered" evidence="2">
    <location>
        <begin position="1"/>
        <end position="29"/>
    </location>
</feature>
<gene>
    <name evidence="4" type="ORF">EUTSA_v10001103mg</name>
</gene>
<sequence>MSISNPNPPTIDSPFAISTLPKSKSRSSSSSINSLYEIEYVPGDQLPETTLPLVNPYEYFAKKPSAFSVKGVRELIKPSSNRKVMEYVQSSKFSSCQVPATEEEQFISLNIPENLRRLWQQQGYTHLHFGVVRIGLTLHARKGLLVIARIALVDSRLKSYQQACIGTVQTTLNAGTVFVTLFLNFNVSLQDPNLLKTLKVQLQLTGAPMQEKSVVATLHHQIVYRIQDHALDLVLPSSDEALYLEVTSASQAPNSIQIPRQISREELLRRLPESWITSYEKLHQAVQTQIQSSEVSFHSRNDGTTEIKFEKPRSSSFRKQLFTHFAIQIDEREFYSPAKEQNPKPISFGQNGSVLYPFKDEDGHQYFDICSCSACEEAKYESDDEIRTRRRKKKDPLYKRYLEGDPTVGPLGEGNGRYDFIVQYSEKKDENQIMMINTEDFPPSSDFTKDNIAHSPKILTRAINSSGPDQLSQGEKVLNWQTENAIAQNQLLKTINHKVDQLMENYIKRQTSLQSSITEIHGRLNNLHQEVMAMAQNMMVNTAQFRHKEAETASLKAQLKDLQRSLESMIYNQNPTSSYSNPFGRMPMYQGTYSPGFLSGYTNQRPKTPAPGFLSSDEAFTSRYGMTSACKPKVSKSKPRRQKDSEFMVNPTKRPTLTSSSSHESVEDSKREGKEIGIIKYSMASLLDTIGQTSTAQTATEMPQTQPSQQIATPIANIGHYSETNSNSSESASDEESLPNQFAIGDERGEPSTPKREPDIHEIYSSDEDMEYRPPRQQEIPTRPFASKVMVFTFDDIPFEKWNDRLDEFHAWMNSEAITSPLELVIQQFTARLSGALKEWWNSLGEYRQQQVYQTTIPLLLGEIHREFIGTPTHLKEQLQEEFFTAKCCSLKKRDLAKHFERQTRRYYALNGLNNPSLKQVHLSSLDDYLSQQTKLYIRDQGETVEDISIGQIQQYVFRTLDKLCKQKEFWMEFMDKSKQLSRICARPDLSIKCLKSKKTCSCDDRSKSRRFRKASHKRFNKFRRKRFFRKKRSFKKTTKCFLCRKEGHFAKNCPNKSKKKKQYLISSISKIAPDLDFDNNDLESVLSYDSDEQDAICGYSDYDAMNIDEIGSCSETLKFGNSVTNTVPALIPLR</sequence>
<name>V4LAZ7_EUTSA</name>
<keyword evidence="1" id="KW-0479">Metal-binding</keyword>
<keyword evidence="1" id="KW-0863">Zinc-finger</keyword>
<dbReference type="PANTHER" id="PTHR48435:SF1">
    <property type="entry name" value="POLYPROTEIN"/>
    <property type="match status" value="1"/>
</dbReference>
<dbReference type="SUPFAM" id="SSF57756">
    <property type="entry name" value="Retrovirus zinc finger-like domains"/>
    <property type="match status" value="1"/>
</dbReference>
<dbReference type="GO" id="GO:0008270">
    <property type="term" value="F:zinc ion binding"/>
    <property type="evidence" value="ECO:0007669"/>
    <property type="project" value="UniProtKB-KW"/>
</dbReference>
<feature type="compositionally biased region" description="Pro residues" evidence="2">
    <location>
        <begin position="1"/>
        <end position="11"/>
    </location>
</feature>
<dbReference type="eggNOG" id="ENOG502SPEZ">
    <property type="taxonomic scope" value="Eukaryota"/>
</dbReference>
<feature type="domain" description="CCHC-type" evidence="3">
    <location>
        <begin position="1040"/>
        <end position="1056"/>
    </location>
</feature>
<evidence type="ECO:0000259" key="3">
    <source>
        <dbReference type="PROSITE" id="PS50158"/>
    </source>
</evidence>
<evidence type="ECO:0000256" key="2">
    <source>
        <dbReference type="SAM" id="MobiDB-lite"/>
    </source>
</evidence>
<dbReference type="SMART" id="SM00343">
    <property type="entry name" value="ZnF_C2HC"/>
    <property type="match status" value="1"/>
</dbReference>
<dbReference type="Gene3D" id="4.10.60.10">
    <property type="entry name" value="Zinc finger, CCHC-type"/>
    <property type="match status" value="1"/>
</dbReference>
<dbReference type="OMA" id="WIPEYEL"/>
<dbReference type="KEGG" id="eus:EUTSA_v10001103mg"/>
<evidence type="ECO:0000313" key="4">
    <source>
        <dbReference type="EMBL" id="ESQ39527.1"/>
    </source>
</evidence>
<dbReference type="InterPro" id="IPR001878">
    <property type="entry name" value="Znf_CCHC"/>
</dbReference>
<dbReference type="PROSITE" id="PS50158">
    <property type="entry name" value="ZF_CCHC"/>
    <property type="match status" value="1"/>
</dbReference>
<dbReference type="GO" id="GO:0003676">
    <property type="term" value="F:nucleic acid binding"/>
    <property type="evidence" value="ECO:0007669"/>
    <property type="project" value="InterPro"/>
</dbReference>
<feature type="compositionally biased region" description="Basic and acidic residues" evidence="2">
    <location>
        <begin position="664"/>
        <end position="673"/>
    </location>
</feature>
<reference evidence="4 5" key="1">
    <citation type="journal article" date="2013" name="Front. Plant Sci.">
        <title>The Reference Genome of the Halophytic Plant Eutrema salsugineum.</title>
        <authorList>
            <person name="Yang R."/>
            <person name="Jarvis D.E."/>
            <person name="Chen H."/>
            <person name="Beilstein M.A."/>
            <person name="Grimwood J."/>
            <person name="Jenkins J."/>
            <person name="Shu S."/>
            <person name="Prochnik S."/>
            <person name="Xin M."/>
            <person name="Ma C."/>
            <person name="Schmutz J."/>
            <person name="Wing R.A."/>
            <person name="Mitchell-Olds T."/>
            <person name="Schumaker K.S."/>
            <person name="Wang X."/>
        </authorList>
    </citation>
    <scope>NUCLEOTIDE SEQUENCE [LARGE SCALE GENOMIC DNA]</scope>
</reference>
<dbReference type="InterPro" id="IPR036875">
    <property type="entry name" value="Znf_CCHC_sf"/>
</dbReference>
<dbReference type="PANTHER" id="PTHR48435">
    <property type="entry name" value="POLYPROTEIN"/>
    <property type="match status" value="1"/>
</dbReference>
<keyword evidence="1" id="KW-0862">Zinc</keyword>
<dbReference type="EMBL" id="KI517465">
    <property type="protein sequence ID" value="ESQ39527.1"/>
    <property type="molecule type" value="Genomic_DNA"/>
</dbReference>